<evidence type="ECO:0000313" key="2">
    <source>
        <dbReference type="Proteomes" id="UP000054495"/>
    </source>
</evidence>
<keyword evidence="2" id="KW-1185">Reference proteome</keyword>
<protein>
    <submittedName>
        <fullName evidence="1">Uncharacterized protein</fullName>
    </submittedName>
</protein>
<gene>
    <name evidence="1" type="ORF">ANCCEY_05976</name>
</gene>
<sequence length="197" mass="23045">MLCEDKKEHREEQAVGALREETGSHRIVDSISTFGSAVSLWRWALTQIPGQFRLGMILQLEIQSDGQALINRLYQQFREEHDDRTAEVLAKRKLGFDAIRKRWHNLYLNSLCLQCRIEEAINRFQEFVLFCFVCIRHNNPERIHENLKVSEPNKLRIYYIHHKLFIDEKGYGAVSSINIHLLHVILPAILLAGSRQI</sequence>
<proteinExistence type="predicted"/>
<accession>A0A0D6LSS6</accession>
<organism evidence="1 2">
    <name type="scientific">Ancylostoma ceylanicum</name>
    <dbReference type="NCBI Taxonomy" id="53326"/>
    <lineage>
        <taxon>Eukaryota</taxon>
        <taxon>Metazoa</taxon>
        <taxon>Ecdysozoa</taxon>
        <taxon>Nematoda</taxon>
        <taxon>Chromadorea</taxon>
        <taxon>Rhabditida</taxon>
        <taxon>Rhabditina</taxon>
        <taxon>Rhabditomorpha</taxon>
        <taxon>Strongyloidea</taxon>
        <taxon>Ancylostomatidae</taxon>
        <taxon>Ancylostomatinae</taxon>
        <taxon>Ancylostoma</taxon>
    </lineage>
</organism>
<dbReference type="AlphaFoldDB" id="A0A0D6LSS6"/>
<name>A0A0D6LSS6_9BILA</name>
<dbReference type="Proteomes" id="UP000054495">
    <property type="component" value="Unassembled WGS sequence"/>
</dbReference>
<reference evidence="1 2" key="1">
    <citation type="submission" date="2013-05" db="EMBL/GenBank/DDBJ databases">
        <title>Draft genome of the parasitic nematode Anyclostoma ceylanicum.</title>
        <authorList>
            <person name="Mitreva M."/>
        </authorList>
    </citation>
    <scope>NUCLEOTIDE SEQUENCE [LARGE SCALE GENOMIC DNA]</scope>
</reference>
<evidence type="ECO:0000313" key="1">
    <source>
        <dbReference type="EMBL" id="EPB74914.1"/>
    </source>
</evidence>
<dbReference type="EMBL" id="KE124922">
    <property type="protein sequence ID" value="EPB74914.1"/>
    <property type="molecule type" value="Genomic_DNA"/>
</dbReference>